<dbReference type="HOGENOM" id="CLU_073530_0_0_11"/>
<protein>
    <recommendedName>
        <fullName evidence="2">DUF1206 domain-containing protein</fullName>
    </recommendedName>
</protein>
<name>R4YZA1_9ACTN</name>
<feature type="transmembrane region" description="Helical" evidence="1">
    <location>
        <begin position="207"/>
        <end position="229"/>
    </location>
</feature>
<dbReference type="Pfam" id="PF06724">
    <property type="entry name" value="DUF1206"/>
    <property type="match status" value="3"/>
</dbReference>
<keyword evidence="1" id="KW-0812">Transmembrane</keyword>
<feature type="transmembrane region" description="Helical" evidence="1">
    <location>
        <begin position="159"/>
        <end position="178"/>
    </location>
</feature>
<sequence>MAPVDDTDKLDDVADKTNEKLDEHPWAEWLPKAGWLARGFVYAFMGWTVLLISFQKDSADEASSKGAVVALADQPYGRIVIGALAVGLVALVVWQALALALIRDTDAKSWFKRLSGAGTMVIYAGLAFTAMRAALGMSADNGGGIERLSKGLLSSTPGRIVVFVAGAIALGVAGYRAYKGWEHKFLKHLDLDGCDPRRRKLITRLGTVGWIGRAFVVGLVAVFSMWAAVTADPDNAVGFDQGLRKVSVTSWGFVLVALAGLALIGYGLFCVVSLKYRELRD</sequence>
<dbReference type="Proteomes" id="UP000018291">
    <property type="component" value="Unassembled WGS sequence"/>
</dbReference>
<proteinExistence type="predicted"/>
<dbReference type="eggNOG" id="ENOG502Z854">
    <property type="taxonomic scope" value="Bacteria"/>
</dbReference>
<keyword evidence="1" id="KW-1133">Transmembrane helix</keyword>
<keyword evidence="1" id="KW-0472">Membrane</keyword>
<feature type="transmembrane region" description="Helical" evidence="1">
    <location>
        <begin position="249"/>
        <end position="274"/>
    </location>
</feature>
<feature type="domain" description="DUF1206" evidence="2">
    <location>
        <begin position="208"/>
        <end position="272"/>
    </location>
</feature>
<keyword evidence="4" id="KW-1185">Reference proteome</keyword>
<organism evidence="3 4">
    <name type="scientific">Candidatus Neomicrothrix parvicella RN1</name>
    <dbReference type="NCBI Taxonomy" id="1229780"/>
    <lineage>
        <taxon>Bacteria</taxon>
        <taxon>Bacillati</taxon>
        <taxon>Actinomycetota</taxon>
        <taxon>Acidimicrobiia</taxon>
        <taxon>Acidimicrobiales</taxon>
        <taxon>Microthrixaceae</taxon>
        <taxon>Candidatus Neomicrothrix</taxon>
    </lineage>
</organism>
<evidence type="ECO:0000313" key="3">
    <source>
        <dbReference type="EMBL" id="CCM62321.1"/>
    </source>
</evidence>
<evidence type="ECO:0000256" key="1">
    <source>
        <dbReference type="SAM" id="Phobius"/>
    </source>
</evidence>
<accession>R4YZA1</accession>
<feature type="transmembrane region" description="Helical" evidence="1">
    <location>
        <begin position="79"/>
        <end position="102"/>
    </location>
</feature>
<evidence type="ECO:0000313" key="4">
    <source>
        <dbReference type="Proteomes" id="UP000018291"/>
    </source>
</evidence>
<comment type="caution">
    <text evidence="3">The sequence shown here is derived from an EMBL/GenBank/DDBJ whole genome shotgun (WGS) entry which is preliminary data.</text>
</comment>
<dbReference type="EMBL" id="CANL01000002">
    <property type="protein sequence ID" value="CCM62321.1"/>
    <property type="molecule type" value="Genomic_DNA"/>
</dbReference>
<dbReference type="InterPro" id="IPR009597">
    <property type="entry name" value="DUF1206"/>
</dbReference>
<dbReference type="AlphaFoldDB" id="R4YZA1"/>
<reference evidence="3 4" key="1">
    <citation type="journal article" date="2013" name="ISME J.">
        <title>Metabolic model for the filamentous 'Candidatus Microthrix parvicella' based on genomic and metagenomic analyses.</title>
        <authorList>
            <person name="Jon McIlroy S."/>
            <person name="Kristiansen R."/>
            <person name="Albertsen M."/>
            <person name="Michael Karst S."/>
            <person name="Rossetti S."/>
            <person name="Lund Nielsen J."/>
            <person name="Tandoi V."/>
            <person name="James Seviour R."/>
            <person name="Nielsen P.H."/>
        </authorList>
    </citation>
    <scope>NUCLEOTIDE SEQUENCE [LARGE SCALE GENOMIC DNA]</scope>
    <source>
        <strain evidence="3 4">RN1</strain>
    </source>
</reference>
<dbReference type="STRING" id="1229780.BN381_100208"/>
<feature type="transmembrane region" description="Helical" evidence="1">
    <location>
        <begin position="35"/>
        <end position="54"/>
    </location>
</feature>
<evidence type="ECO:0000259" key="2">
    <source>
        <dbReference type="Pfam" id="PF06724"/>
    </source>
</evidence>
<feature type="transmembrane region" description="Helical" evidence="1">
    <location>
        <begin position="114"/>
        <end position="139"/>
    </location>
</feature>
<gene>
    <name evidence="3" type="ORF">BN381_100208</name>
</gene>
<feature type="domain" description="DUF1206" evidence="2">
    <location>
        <begin position="33"/>
        <end position="97"/>
    </location>
</feature>
<feature type="domain" description="DUF1206" evidence="2">
    <location>
        <begin position="121"/>
        <end position="181"/>
    </location>
</feature>